<protein>
    <submittedName>
        <fullName evidence="1">Uncharacterized protein</fullName>
    </submittedName>
</protein>
<dbReference type="AlphaFoldDB" id="A0A4Z1H7K8"/>
<dbReference type="EMBL" id="PQXJ01000737">
    <property type="protein sequence ID" value="TGO44795.1"/>
    <property type="molecule type" value="Genomic_DNA"/>
</dbReference>
<accession>A0A4Z1H7K8</accession>
<gene>
    <name evidence="1" type="ORF">BOTNAR_0740g00010</name>
</gene>
<keyword evidence="2" id="KW-1185">Reference proteome</keyword>
<proteinExistence type="predicted"/>
<evidence type="ECO:0000313" key="1">
    <source>
        <dbReference type="EMBL" id="TGO44795.1"/>
    </source>
</evidence>
<evidence type="ECO:0000313" key="2">
    <source>
        <dbReference type="Proteomes" id="UP000297452"/>
    </source>
</evidence>
<dbReference type="STRING" id="278944.A0A4Z1H7K8"/>
<name>A0A4Z1H7K8_9HELO</name>
<comment type="caution">
    <text evidence="1">The sequence shown here is derived from an EMBL/GenBank/DDBJ whole genome shotgun (WGS) entry which is preliminary data.</text>
</comment>
<reference evidence="1 2" key="1">
    <citation type="submission" date="2017-12" db="EMBL/GenBank/DDBJ databases">
        <title>Comparative genomics of Botrytis spp.</title>
        <authorList>
            <person name="Valero-Jimenez C.A."/>
            <person name="Tapia P."/>
            <person name="Veloso J."/>
            <person name="Silva-Moreno E."/>
            <person name="Staats M."/>
            <person name="Valdes J.H."/>
            <person name="Van Kan J.A.L."/>
        </authorList>
    </citation>
    <scope>NUCLEOTIDE SEQUENCE [LARGE SCALE GENOMIC DNA]</scope>
    <source>
        <strain evidence="1 2">MUCL2120</strain>
    </source>
</reference>
<dbReference type="OrthoDB" id="428577at2759"/>
<dbReference type="Proteomes" id="UP000297452">
    <property type="component" value="Unassembled WGS sequence"/>
</dbReference>
<organism evidence="1 2">
    <name type="scientific">Botryotinia narcissicola</name>
    <dbReference type="NCBI Taxonomy" id="278944"/>
    <lineage>
        <taxon>Eukaryota</taxon>
        <taxon>Fungi</taxon>
        <taxon>Dikarya</taxon>
        <taxon>Ascomycota</taxon>
        <taxon>Pezizomycotina</taxon>
        <taxon>Leotiomycetes</taxon>
        <taxon>Helotiales</taxon>
        <taxon>Sclerotiniaceae</taxon>
        <taxon>Botryotinia</taxon>
    </lineage>
</organism>
<sequence>MRMISLCLMDLEWHRVIIKETISNSQIGASQHQKSSETLRSRDFCLYWGARRISLIDRLSISLLKDILISFPWETETIRFIVEKLVRDKDAKAFATFCEKNKSPLREDVRKVILSCLDTLRFTGVDSEGKRLVLTHIQDRLCIAEFSRDTYSWRDILQDTEETFTVAVVTNTCLSSRPLPEGKQCANGADSSEVSLISRKWDCHKFIAERPDSVEE</sequence>